<sequence length="244" mass="25499">MSLILVFLAFGLGGILKGATGAGAPIIAVPVMTIFFGAPFAVAVFAIPNLVTNIWQGWSFRRHALASPLTLHFAVAGALGAGIGSFMLAWLPTEALNLTVALSVLAYAGFRVLRPGWTLSLARAEALAAPVGILGGILQGAAGLSAPVSLSFLNALKLERVQFIFTISVFFFAMAVVQIPLLTGLGILTGERFVISCLALIPLMATMPLGSWLGRRISASTFDRVILGLLTVLALRLVWQAVAG</sequence>
<keyword evidence="6 8" id="KW-1133">Transmembrane helix</keyword>
<organism evidence="9 10">
    <name type="scientific">Seohaeicola saemankumensis</name>
    <dbReference type="NCBI Taxonomy" id="481181"/>
    <lineage>
        <taxon>Bacteria</taxon>
        <taxon>Pseudomonadati</taxon>
        <taxon>Pseudomonadota</taxon>
        <taxon>Alphaproteobacteria</taxon>
        <taxon>Rhodobacterales</taxon>
        <taxon>Roseobacteraceae</taxon>
        <taxon>Seohaeicola</taxon>
    </lineage>
</organism>
<gene>
    <name evidence="9" type="ORF">ACFQ3C_12635</name>
</gene>
<feature type="transmembrane region" description="Helical" evidence="8">
    <location>
        <begin position="95"/>
        <end position="113"/>
    </location>
</feature>
<evidence type="ECO:0000256" key="1">
    <source>
        <dbReference type="ARBA" id="ARBA00004651"/>
    </source>
</evidence>
<accession>A0ABW3TG03</accession>
<dbReference type="InterPro" id="IPR002781">
    <property type="entry name" value="TM_pro_TauE-like"/>
</dbReference>
<evidence type="ECO:0000256" key="8">
    <source>
        <dbReference type="RuleBase" id="RU363041"/>
    </source>
</evidence>
<keyword evidence="4 8" id="KW-1003">Cell membrane</keyword>
<dbReference type="Proteomes" id="UP001597151">
    <property type="component" value="Unassembled WGS sequence"/>
</dbReference>
<dbReference type="EMBL" id="JBHTKR010000005">
    <property type="protein sequence ID" value="MFD1195512.1"/>
    <property type="molecule type" value="Genomic_DNA"/>
</dbReference>
<comment type="subcellular location">
    <subcellularLocation>
        <location evidence="1 8">Cell membrane</location>
        <topology evidence="1 8">Multi-pass membrane protein</topology>
    </subcellularLocation>
</comment>
<comment type="similarity">
    <text evidence="2 8">Belongs to the 4-toluene sulfonate uptake permease (TSUP) (TC 2.A.102) family.</text>
</comment>
<keyword evidence="5 8" id="KW-0812">Transmembrane</keyword>
<reference evidence="10" key="1">
    <citation type="journal article" date="2019" name="Int. J. Syst. Evol. Microbiol.">
        <title>The Global Catalogue of Microorganisms (GCM) 10K type strain sequencing project: providing services to taxonomists for standard genome sequencing and annotation.</title>
        <authorList>
            <consortium name="The Broad Institute Genomics Platform"/>
            <consortium name="The Broad Institute Genome Sequencing Center for Infectious Disease"/>
            <person name="Wu L."/>
            <person name="Ma J."/>
        </authorList>
    </citation>
    <scope>NUCLEOTIDE SEQUENCE [LARGE SCALE GENOMIC DNA]</scope>
    <source>
        <strain evidence="10">CCUG 55328</strain>
    </source>
</reference>
<keyword evidence="3" id="KW-0813">Transport</keyword>
<feature type="transmembrane region" description="Helical" evidence="8">
    <location>
        <begin position="225"/>
        <end position="242"/>
    </location>
</feature>
<keyword evidence="7 8" id="KW-0472">Membrane</keyword>
<evidence type="ECO:0000313" key="10">
    <source>
        <dbReference type="Proteomes" id="UP001597151"/>
    </source>
</evidence>
<evidence type="ECO:0000256" key="6">
    <source>
        <dbReference type="ARBA" id="ARBA00022989"/>
    </source>
</evidence>
<dbReference type="PANTHER" id="PTHR30269">
    <property type="entry name" value="TRANSMEMBRANE PROTEIN YFCA"/>
    <property type="match status" value="1"/>
</dbReference>
<dbReference type="RefSeq" id="WP_380792321.1">
    <property type="nucleotide sequence ID" value="NZ_JBHTKR010000005.1"/>
</dbReference>
<feature type="transmembrane region" description="Helical" evidence="8">
    <location>
        <begin position="193"/>
        <end position="213"/>
    </location>
</feature>
<dbReference type="Pfam" id="PF01925">
    <property type="entry name" value="TauE"/>
    <property type="match status" value="1"/>
</dbReference>
<feature type="transmembrane region" description="Helical" evidence="8">
    <location>
        <begin position="31"/>
        <end position="52"/>
    </location>
</feature>
<protein>
    <recommendedName>
        <fullName evidence="8">Probable membrane transporter protein</fullName>
    </recommendedName>
</protein>
<keyword evidence="10" id="KW-1185">Reference proteome</keyword>
<evidence type="ECO:0000256" key="5">
    <source>
        <dbReference type="ARBA" id="ARBA00022692"/>
    </source>
</evidence>
<evidence type="ECO:0000256" key="7">
    <source>
        <dbReference type="ARBA" id="ARBA00023136"/>
    </source>
</evidence>
<proteinExistence type="inferred from homology"/>
<dbReference type="PANTHER" id="PTHR30269:SF32">
    <property type="entry name" value="MEMBRANE TRANSPORTER PROTEIN-RELATED"/>
    <property type="match status" value="1"/>
</dbReference>
<evidence type="ECO:0000256" key="4">
    <source>
        <dbReference type="ARBA" id="ARBA00022475"/>
    </source>
</evidence>
<name>A0ABW3TG03_9RHOB</name>
<feature type="transmembrane region" description="Helical" evidence="8">
    <location>
        <begin position="163"/>
        <end position="187"/>
    </location>
</feature>
<evidence type="ECO:0000313" key="9">
    <source>
        <dbReference type="EMBL" id="MFD1195512.1"/>
    </source>
</evidence>
<dbReference type="InterPro" id="IPR052017">
    <property type="entry name" value="TSUP"/>
</dbReference>
<evidence type="ECO:0000256" key="2">
    <source>
        <dbReference type="ARBA" id="ARBA00009142"/>
    </source>
</evidence>
<evidence type="ECO:0000256" key="3">
    <source>
        <dbReference type="ARBA" id="ARBA00022448"/>
    </source>
</evidence>
<feature type="transmembrane region" description="Helical" evidence="8">
    <location>
        <begin position="64"/>
        <end position="89"/>
    </location>
</feature>
<comment type="caution">
    <text evidence="9">The sequence shown here is derived from an EMBL/GenBank/DDBJ whole genome shotgun (WGS) entry which is preliminary data.</text>
</comment>